<accession>A0A4R5WEV9</accession>
<dbReference type="InterPro" id="IPR029063">
    <property type="entry name" value="SAM-dependent_MTases_sf"/>
</dbReference>
<organism evidence="2 3">
    <name type="scientific">Mycobacterium paragordonae</name>
    <dbReference type="NCBI Taxonomy" id="1389713"/>
    <lineage>
        <taxon>Bacteria</taxon>
        <taxon>Bacillati</taxon>
        <taxon>Actinomycetota</taxon>
        <taxon>Actinomycetes</taxon>
        <taxon>Mycobacteriales</taxon>
        <taxon>Mycobacteriaceae</taxon>
        <taxon>Mycobacterium</taxon>
    </lineage>
</organism>
<dbReference type="Gene3D" id="3.40.50.150">
    <property type="entry name" value="Vaccinia Virus protein VP39"/>
    <property type="match status" value="1"/>
</dbReference>
<sequence length="287" mass="31666">MKGALLQSEAANWAARYVTVRNVGRLLGRSAMTAATEALWRRRLTQDLAMTVADHFAASGATVVDVGASWGLFTYHLARRVGKSGQLYSFEPHPDNAPMLRKLDRARPHVHFNQAAVSDETGTAQLLVPEHHHRQVTAQGSLAHGFDGQGVDVRKIEVPLLRLDDVLGGVDVDFVKIDVEGHEMSVLRGGAEMFRRCSPAILIEIEQRHLSVPIGDVFGQIEGLGYRLFYVTESALRPIAEFDVQRDQMDFLSGAGSGEFHPFAMPAGYVHDFVAVRSPELVARFLR</sequence>
<protein>
    <submittedName>
        <fullName evidence="2">FkbM family methyltransferase</fullName>
        <ecNumber evidence="2">2.1.1.-</ecNumber>
    </submittedName>
</protein>
<dbReference type="GO" id="GO:0008168">
    <property type="term" value="F:methyltransferase activity"/>
    <property type="evidence" value="ECO:0007669"/>
    <property type="project" value="UniProtKB-KW"/>
</dbReference>
<gene>
    <name evidence="2" type="ORF">QXL92_30280</name>
</gene>
<evidence type="ECO:0000313" key="2">
    <source>
        <dbReference type="EMBL" id="MDP7739024.1"/>
    </source>
</evidence>
<dbReference type="GO" id="GO:0032259">
    <property type="term" value="P:methylation"/>
    <property type="evidence" value="ECO:0007669"/>
    <property type="project" value="UniProtKB-KW"/>
</dbReference>
<evidence type="ECO:0000313" key="3">
    <source>
        <dbReference type="Proteomes" id="UP001229081"/>
    </source>
</evidence>
<keyword evidence="2" id="KW-0489">Methyltransferase</keyword>
<dbReference type="InterPro" id="IPR006342">
    <property type="entry name" value="FkbM_mtfrase"/>
</dbReference>
<name>A0A4R5WEV9_9MYCO</name>
<dbReference type="InterPro" id="IPR052514">
    <property type="entry name" value="SAM-dependent_MTase"/>
</dbReference>
<dbReference type="NCBIfam" id="TIGR01444">
    <property type="entry name" value="fkbM_fam"/>
    <property type="match status" value="1"/>
</dbReference>
<comment type="caution">
    <text evidence="2">The sequence shown here is derived from an EMBL/GenBank/DDBJ whole genome shotgun (WGS) entry which is preliminary data.</text>
</comment>
<evidence type="ECO:0000259" key="1">
    <source>
        <dbReference type="Pfam" id="PF05050"/>
    </source>
</evidence>
<dbReference type="AlphaFoldDB" id="A0A4R5WEV9"/>
<dbReference type="EC" id="2.1.1.-" evidence="2"/>
<dbReference type="Pfam" id="PF05050">
    <property type="entry name" value="Methyltransf_21"/>
    <property type="match status" value="1"/>
</dbReference>
<dbReference type="PANTHER" id="PTHR34203">
    <property type="entry name" value="METHYLTRANSFERASE, FKBM FAMILY PROTEIN"/>
    <property type="match status" value="1"/>
</dbReference>
<dbReference type="SUPFAM" id="SSF53335">
    <property type="entry name" value="S-adenosyl-L-methionine-dependent methyltransferases"/>
    <property type="match status" value="1"/>
</dbReference>
<proteinExistence type="predicted"/>
<dbReference type="Proteomes" id="UP001229081">
    <property type="component" value="Unassembled WGS sequence"/>
</dbReference>
<dbReference type="PANTHER" id="PTHR34203:SF15">
    <property type="entry name" value="SLL1173 PROTEIN"/>
    <property type="match status" value="1"/>
</dbReference>
<feature type="domain" description="Methyltransferase FkbM" evidence="1">
    <location>
        <begin position="65"/>
        <end position="228"/>
    </location>
</feature>
<reference evidence="2" key="1">
    <citation type="submission" date="2023-06" db="EMBL/GenBank/DDBJ databases">
        <title>Identification of two novel mycobacterium reveal diversities and complexities of Mycobacterium gordonae clade.</title>
        <authorList>
            <person name="Matsumoto Y."/>
            <person name="Nakamura S."/>
            <person name="Motooka D."/>
            <person name="Fukushima K."/>
        </authorList>
    </citation>
    <scope>NUCLEOTIDE SEQUENCE</scope>
    <source>
        <strain evidence="2">TY812</strain>
    </source>
</reference>
<keyword evidence="2" id="KW-0808">Transferase</keyword>
<dbReference type="EMBL" id="JAUFSA010000003">
    <property type="protein sequence ID" value="MDP7739024.1"/>
    <property type="molecule type" value="Genomic_DNA"/>
</dbReference>
<dbReference type="RefSeq" id="WP_133437730.1">
    <property type="nucleotide sequence ID" value="NZ_JAUFSA010000003.1"/>
</dbReference>